<sequence>MKDFDKELFLKYVPYIYFDKNEPFYPDRVGINIYTQSDAELAASRRIFMNEEIQMVIEYAIYWDFDIQHLYELEHVFVYINHEGEVVDCEASFHGFRVKGLLKSKANLFQTHIQLYSQPGKHAFFPRPEYFELVPDLYRATNEEAGKDGLLVTKRFRGVYSSTAEIDEKVKEYLQNYRFIPSMEFEVYTWEEDIFISSEQLYKEIPERIQAWVHKLTEEE</sequence>
<protein>
    <submittedName>
        <fullName evidence="1">Uncharacterized protein</fullName>
    </submittedName>
</protein>
<reference evidence="1 2" key="1">
    <citation type="submission" date="2023-08" db="EMBL/GenBank/DDBJ databases">
        <authorList>
            <person name="Park J.-S."/>
        </authorList>
    </citation>
    <scope>NUCLEOTIDE SEQUENCE [LARGE SCALE GENOMIC DNA]</scope>
    <source>
        <strain evidence="1 2">2205SS18-9</strain>
    </source>
</reference>
<dbReference type="EMBL" id="JAVAMP010000023">
    <property type="protein sequence ID" value="MDP5277067.1"/>
    <property type="molecule type" value="Genomic_DNA"/>
</dbReference>
<evidence type="ECO:0000313" key="1">
    <source>
        <dbReference type="EMBL" id="MDP5277067.1"/>
    </source>
</evidence>
<gene>
    <name evidence="1" type="ORF">Q5Y73_23500</name>
</gene>
<organism evidence="1 2">
    <name type="scientific">Chengkuizengella axinellae</name>
    <dbReference type="NCBI Taxonomy" id="3064388"/>
    <lineage>
        <taxon>Bacteria</taxon>
        <taxon>Bacillati</taxon>
        <taxon>Bacillota</taxon>
        <taxon>Bacilli</taxon>
        <taxon>Bacillales</taxon>
        <taxon>Paenibacillaceae</taxon>
        <taxon>Chengkuizengella</taxon>
    </lineage>
</organism>
<accession>A0ABT9J6J9</accession>
<dbReference type="Proteomes" id="UP001231941">
    <property type="component" value="Unassembled WGS sequence"/>
</dbReference>
<dbReference type="RefSeq" id="WP_305994366.1">
    <property type="nucleotide sequence ID" value="NZ_JAVAMP010000023.1"/>
</dbReference>
<keyword evidence="2" id="KW-1185">Reference proteome</keyword>
<evidence type="ECO:0000313" key="2">
    <source>
        <dbReference type="Proteomes" id="UP001231941"/>
    </source>
</evidence>
<name>A0ABT9J6J9_9BACL</name>
<comment type="caution">
    <text evidence="1">The sequence shown here is derived from an EMBL/GenBank/DDBJ whole genome shotgun (WGS) entry which is preliminary data.</text>
</comment>
<proteinExistence type="predicted"/>